<dbReference type="RefSeq" id="XP_022285971.1">
    <property type="nucleotide sequence ID" value="XM_022430285.1"/>
</dbReference>
<organism evidence="1 2">
    <name type="scientific">Pochonia chlamydosporia 170</name>
    <dbReference type="NCBI Taxonomy" id="1380566"/>
    <lineage>
        <taxon>Eukaryota</taxon>
        <taxon>Fungi</taxon>
        <taxon>Dikarya</taxon>
        <taxon>Ascomycota</taxon>
        <taxon>Pezizomycotina</taxon>
        <taxon>Sordariomycetes</taxon>
        <taxon>Hypocreomycetidae</taxon>
        <taxon>Hypocreales</taxon>
        <taxon>Clavicipitaceae</taxon>
        <taxon>Pochonia</taxon>
    </lineage>
</organism>
<evidence type="ECO:0000313" key="2">
    <source>
        <dbReference type="Proteomes" id="UP000078397"/>
    </source>
</evidence>
<dbReference type="Proteomes" id="UP000078397">
    <property type="component" value="Unassembled WGS sequence"/>
</dbReference>
<evidence type="ECO:0000313" key="1">
    <source>
        <dbReference type="EMBL" id="OWT43558.1"/>
    </source>
</evidence>
<name>A0A219AS23_METCM</name>
<protein>
    <submittedName>
        <fullName evidence="1">Uncharacterized protein</fullName>
    </submittedName>
</protein>
<dbReference type="GeneID" id="33937406"/>
<dbReference type="KEGG" id="pchm:VFPPC_18715"/>
<proteinExistence type="predicted"/>
<sequence>MKRSGNVPAERPQSSAGQLRLRADQIRICIAEKPLKQLERKGLRNNIVNSRDASPSFSEIPHAQPGFLWSRKSSIARGDGGASCDSARRRTLVGVGAACQYGSRNCQQVMGIHLPGSGQKGIRRKSYTARS</sequence>
<accession>A0A219AS23</accession>
<reference evidence="1 2" key="1">
    <citation type="journal article" date="2016" name="PLoS Pathog.">
        <title>Biosynthesis of antibiotic leucinostatins in bio-control fungus Purpureocillium lilacinum and their inhibition on phytophthora revealed by genome mining.</title>
        <authorList>
            <person name="Wang G."/>
            <person name="Liu Z."/>
            <person name="Lin R."/>
            <person name="Li E."/>
            <person name="Mao Z."/>
            <person name="Ling J."/>
            <person name="Yang Y."/>
            <person name="Yin W.B."/>
            <person name="Xie B."/>
        </authorList>
    </citation>
    <scope>NUCLEOTIDE SEQUENCE [LARGE SCALE GENOMIC DNA]</scope>
    <source>
        <strain evidence="1">170</strain>
    </source>
</reference>
<keyword evidence="2" id="KW-1185">Reference proteome</keyword>
<dbReference type="EMBL" id="LSBJ02000001">
    <property type="protein sequence ID" value="OWT43558.1"/>
    <property type="molecule type" value="Genomic_DNA"/>
</dbReference>
<dbReference type="AlphaFoldDB" id="A0A219AS23"/>
<gene>
    <name evidence="1" type="ORF">VFPPC_18715</name>
</gene>
<comment type="caution">
    <text evidence="1">The sequence shown here is derived from an EMBL/GenBank/DDBJ whole genome shotgun (WGS) entry which is preliminary data.</text>
</comment>